<feature type="domain" description="TFIIS N-terminal" evidence="7">
    <location>
        <begin position="1"/>
        <end position="78"/>
    </location>
</feature>
<dbReference type="PANTHER" id="PTHR15141:SF75">
    <property type="entry name" value="ELONGIN-A"/>
    <property type="match status" value="1"/>
</dbReference>
<feature type="region of interest" description="Disordered" evidence="5">
    <location>
        <begin position="80"/>
        <end position="115"/>
    </location>
</feature>
<dbReference type="InterPro" id="IPR051870">
    <property type="entry name" value="Elongin-A_domain"/>
</dbReference>
<dbReference type="InterPro" id="IPR003617">
    <property type="entry name" value="TFIIS/CRSP70_N_sub"/>
</dbReference>
<evidence type="ECO:0000313" key="8">
    <source>
        <dbReference type="Proteomes" id="UP001652642"/>
    </source>
</evidence>
<reference evidence="9" key="1">
    <citation type="submission" date="2025-08" db="UniProtKB">
        <authorList>
            <consortium name="RefSeq"/>
        </authorList>
    </citation>
    <scope>IDENTIFICATION</scope>
</reference>
<dbReference type="Pfam" id="PF08711">
    <property type="entry name" value="Med26"/>
    <property type="match status" value="1"/>
</dbReference>
<evidence type="ECO:0000259" key="7">
    <source>
        <dbReference type="PROSITE" id="PS51319"/>
    </source>
</evidence>
<organism evidence="8 9">
    <name type="scientific">Pogona vitticeps</name>
    <name type="common">central bearded dragon</name>
    <dbReference type="NCBI Taxonomy" id="103695"/>
    <lineage>
        <taxon>Eukaryota</taxon>
        <taxon>Metazoa</taxon>
        <taxon>Chordata</taxon>
        <taxon>Craniata</taxon>
        <taxon>Vertebrata</taxon>
        <taxon>Euteleostomi</taxon>
        <taxon>Lepidosauria</taxon>
        <taxon>Squamata</taxon>
        <taxon>Bifurcata</taxon>
        <taxon>Unidentata</taxon>
        <taxon>Episquamata</taxon>
        <taxon>Toxicofera</taxon>
        <taxon>Iguania</taxon>
        <taxon>Acrodonta</taxon>
        <taxon>Agamidae</taxon>
        <taxon>Amphibolurinae</taxon>
        <taxon>Pogona</taxon>
    </lineage>
</organism>
<feature type="region of interest" description="Disordered" evidence="5">
    <location>
        <begin position="136"/>
        <end position="488"/>
    </location>
</feature>
<sequence length="782" mass="87590">MAESVLEVVGKLQSRLSGGSEPKKLMKSLKRLSELPITVDILLETGVGKTVNSLRKHEQVGDFAKNLVARWKKLVPVPPETERHSLEPVERNYDRSVPRKRQLEPSPPVDDEVEQDYPEVYQPSGSQIYDLDHSVKKAKRYAEPERAHPPVSYGAPDGRTWGGHSPTLSDQECSDYGQAPLPEPGESPPELYVDLCPPEDQEREPKSLNQKANKGHSFQDRQEGSHSRPLSDSQDKSSSSRSKEHKSSHKEKQRAEAKGEERGPSFNLQRLQKSSSKEPPREASLTTSGAGKERLKTSLDGSKREKKRESSGAKKEKLHADVEETSEDYGKKQKLMDSERAKPEKAKLSAEGAHGDREKRKPEGDSSNRNKEKKVSSGSLKTPEGKAKAPESHKRTVGFSPPNPREGEGEDEYEQPTMSFESYLSYDQPQKKKKKVVKTPAPVVAEKDKDRGLGKQNGSKSNAKSAEASRKLHKQASEKKPSGASKPKKIVFDVVPTLPDIPLPPIQANYRPLPSLESIPPAQPKRKALSSPIEEDEAGFTGRRLNSKMQVYSGSKTAYLPKMMTLHEQCIRVLSNNIDSIYEVGGVPYSVLEPVLEKCTPEQLYRIEECNHVLVEDTDRLWHVHCLRDFKKEKPEEFETWREMYLRLHDAREKRLRMLTQNIRSAHANKPQGRVAKMAFVNSAAKPPRDVRRRQEKFGTGGAAVPEKIKIKPVFFTPSKSSSIHAEEEQSYDGPSTSSGHSGPSVSSISSVSYDPRKPPVKKIAPMMAKTIKAFKNRFSRR</sequence>
<name>A0ABM5ETE3_9SAUR</name>
<dbReference type="Gene3D" id="1.20.930.10">
    <property type="entry name" value="Conserved domain common to transcription factors TFIIS, elongin A, CRSP70"/>
    <property type="match status" value="1"/>
</dbReference>
<feature type="compositionally biased region" description="Basic and acidic residues" evidence="5">
    <location>
        <begin position="383"/>
        <end position="394"/>
    </location>
</feature>
<dbReference type="InterPro" id="IPR010684">
    <property type="entry name" value="RNA_pol_II_trans_fac_SIII_A"/>
</dbReference>
<dbReference type="InterPro" id="IPR001810">
    <property type="entry name" value="F-box_dom"/>
</dbReference>
<feature type="compositionally biased region" description="Basic and acidic residues" evidence="5">
    <location>
        <begin position="80"/>
        <end position="103"/>
    </location>
</feature>
<feature type="compositionally biased region" description="Basic and acidic residues" evidence="5">
    <location>
        <begin position="253"/>
        <end position="263"/>
    </location>
</feature>
<dbReference type="PANTHER" id="PTHR15141">
    <property type="entry name" value="TRANSCRIPTION ELONGATION FACTOR B POLYPEPTIDE 3"/>
    <property type="match status" value="1"/>
</dbReference>
<dbReference type="Gene3D" id="6.10.250.3180">
    <property type="match status" value="1"/>
</dbReference>
<dbReference type="SUPFAM" id="SSF47676">
    <property type="entry name" value="Conserved domain common to transcription factors TFIIS, elongin A, CRSP70"/>
    <property type="match status" value="1"/>
</dbReference>
<dbReference type="CDD" id="cd00183">
    <property type="entry name" value="TFIIS_I"/>
    <property type="match status" value="1"/>
</dbReference>
<proteinExistence type="predicted"/>
<gene>
    <name evidence="9" type="primary">ELOA</name>
</gene>
<feature type="region of interest" description="Disordered" evidence="5">
    <location>
        <begin position="512"/>
        <end position="538"/>
    </location>
</feature>
<dbReference type="InterPro" id="IPR017923">
    <property type="entry name" value="TFIIS_N"/>
</dbReference>
<feature type="domain" description="F-box" evidence="6">
    <location>
        <begin position="581"/>
        <end position="625"/>
    </location>
</feature>
<feature type="region of interest" description="Disordered" evidence="5">
    <location>
        <begin position="720"/>
        <end position="765"/>
    </location>
</feature>
<evidence type="ECO:0000256" key="3">
    <source>
        <dbReference type="ARBA" id="ARBA00023242"/>
    </source>
</evidence>
<evidence type="ECO:0000256" key="1">
    <source>
        <dbReference type="ARBA" id="ARBA00004123"/>
    </source>
</evidence>
<evidence type="ECO:0000256" key="4">
    <source>
        <dbReference type="PROSITE-ProRule" id="PRU00649"/>
    </source>
</evidence>
<protein>
    <recommendedName>
        <fullName evidence="2">Elongin-A</fullName>
    </recommendedName>
</protein>
<feature type="compositionally biased region" description="Low complexity" evidence="5">
    <location>
        <begin position="734"/>
        <end position="753"/>
    </location>
</feature>
<feature type="compositionally biased region" description="Basic and acidic residues" evidence="5">
    <location>
        <begin position="291"/>
        <end position="375"/>
    </location>
</feature>
<feature type="compositionally biased region" description="Basic and acidic residues" evidence="5">
    <location>
        <begin position="467"/>
        <end position="481"/>
    </location>
</feature>
<evidence type="ECO:0000313" key="9">
    <source>
        <dbReference type="RefSeq" id="XP_072836421.1"/>
    </source>
</evidence>
<feature type="compositionally biased region" description="Polar residues" evidence="5">
    <location>
        <begin position="416"/>
        <end position="428"/>
    </location>
</feature>
<evidence type="ECO:0000259" key="6">
    <source>
        <dbReference type="PROSITE" id="PS50181"/>
    </source>
</evidence>
<dbReference type="Pfam" id="PF06881">
    <property type="entry name" value="Elongin_A"/>
    <property type="match status" value="1"/>
</dbReference>
<dbReference type="SMART" id="SM00509">
    <property type="entry name" value="TFS2N"/>
    <property type="match status" value="1"/>
</dbReference>
<comment type="subcellular location">
    <subcellularLocation>
        <location evidence="1 4">Nucleus</location>
    </subcellularLocation>
</comment>
<evidence type="ECO:0000256" key="5">
    <source>
        <dbReference type="SAM" id="MobiDB-lite"/>
    </source>
</evidence>
<keyword evidence="3 4" id="KW-0539">Nucleus</keyword>
<feature type="compositionally biased region" description="Basic residues" evidence="5">
    <location>
        <begin position="243"/>
        <end position="252"/>
    </location>
</feature>
<dbReference type="Proteomes" id="UP001652642">
    <property type="component" value="Chromosome 9"/>
</dbReference>
<feature type="compositionally biased region" description="Basic and acidic residues" evidence="5">
    <location>
        <begin position="217"/>
        <end position="226"/>
    </location>
</feature>
<accession>A0ABM5ETE3</accession>
<dbReference type="RefSeq" id="XP_072836421.1">
    <property type="nucleotide sequence ID" value="XM_072980320.1"/>
</dbReference>
<feature type="compositionally biased region" description="Basic and acidic residues" evidence="5">
    <location>
        <begin position="136"/>
        <end position="148"/>
    </location>
</feature>
<dbReference type="PROSITE" id="PS51319">
    <property type="entry name" value="TFIIS_N"/>
    <property type="match status" value="1"/>
</dbReference>
<dbReference type="PROSITE" id="PS50181">
    <property type="entry name" value="FBOX"/>
    <property type="match status" value="1"/>
</dbReference>
<evidence type="ECO:0000256" key="2">
    <source>
        <dbReference type="ARBA" id="ARBA00021346"/>
    </source>
</evidence>
<dbReference type="InterPro" id="IPR035441">
    <property type="entry name" value="TFIIS/LEDGF_dom_sf"/>
</dbReference>
<keyword evidence="8" id="KW-1185">Reference proteome</keyword>
<dbReference type="GeneID" id="110082503"/>